<organism evidence="2 3">
    <name type="scientific">Ilyodon furcidens</name>
    <name type="common">goldbreast splitfin</name>
    <dbReference type="NCBI Taxonomy" id="33524"/>
    <lineage>
        <taxon>Eukaryota</taxon>
        <taxon>Metazoa</taxon>
        <taxon>Chordata</taxon>
        <taxon>Craniata</taxon>
        <taxon>Vertebrata</taxon>
        <taxon>Euteleostomi</taxon>
        <taxon>Actinopterygii</taxon>
        <taxon>Neopterygii</taxon>
        <taxon>Teleostei</taxon>
        <taxon>Neoteleostei</taxon>
        <taxon>Acanthomorphata</taxon>
        <taxon>Ovalentaria</taxon>
        <taxon>Atherinomorphae</taxon>
        <taxon>Cyprinodontiformes</taxon>
        <taxon>Goodeidae</taxon>
        <taxon>Ilyodon</taxon>
    </lineage>
</organism>
<feature type="region of interest" description="Disordered" evidence="1">
    <location>
        <begin position="145"/>
        <end position="175"/>
    </location>
</feature>
<gene>
    <name evidence="2" type="ORF">ILYODFUR_008249</name>
</gene>
<dbReference type="Proteomes" id="UP001482620">
    <property type="component" value="Unassembled WGS sequence"/>
</dbReference>
<feature type="compositionally biased region" description="Basic and acidic residues" evidence="1">
    <location>
        <begin position="150"/>
        <end position="162"/>
    </location>
</feature>
<evidence type="ECO:0000256" key="1">
    <source>
        <dbReference type="SAM" id="MobiDB-lite"/>
    </source>
</evidence>
<protein>
    <submittedName>
        <fullName evidence="2">Uncharacterized protein</fullName>
    </submittedName>
</protein>
<keyword evidence="3" id="KW-1185">Reference proteome</keyword>
<proteinExistence type="predicted"/>
<reference evidence="2 3" key="1">
    <citation type="submission" date="2021-06" db="EMBL/GenBank/DDBJ databases">
        <authorList>
            <person name="Palmer J.M."/>
        </authorList>
    </citation>
    <scope>NUCLEOTIDE SEQUENCE [LARGE SCALE GENOMIC DNA]</scope>
    <source>
        <strain evidence="3">if_2019</strain>
        <tissue evidence="2">Muscle</tissue>
    </source>
</reference>
<evidence type="ECO:0000313" key="3">
    <source>
        <dbReference type="Proteomes" id="UP001482620"/>
    </source>
</evidence>
<sequence length="175" mass="20009">MHPSAIKKKRQSSFHRLHHETQGNLLSLLCTLGSACKRTENAEARNCSLPLRSLFPKEPNNGRSCSLMRRDIVEQFPGDICGESPGMSSHLPPLPYTLLLLIQQDQPLLWLGPCDRSWKKGLLLSPCRRDGRFFSSLFSASLDSHSQKKREKEREKNMEERNKGKKQHCVLWCSP</sequence>
<accession>A0ABV0SYA8</accession>
<comment type="caution">
    <text evidence="2">The sequence shown here is derived from an EMBL/GenBank/DDBJ whole genome shotgun (WGS) entry which is preliminary data.</text>
</comment>
<dbReference type="EMBL" id="JAHRIQ010012135">
    <property type="protein sequence ID" value="MEQ2224513.1"/>
    <property type="molecule type" value="Genomic_DNA"/>
</dbReference>
<name>A0ABV0SYA8_9TELE</name>
<evidence type="ECO:0000313" key="2">
    <source>
        <dbReference type="EMBL" id="MEQ2224513.1"/>
    </source>
</evidence>